<reference evidence="2" key="3">
    <citation type="submission" date="2021-05" db="UniProtKB">
        <authorList>
            <consortium name="EnsemblPlants"/>
        </authorList>
    </citation>
    <scope>IDENTIFICATION</scope>
    <source>
        <strain evidence="2">cv. B73</strain>
    </source>
</reference>
<evidence type="ECO:0000313" key="3">
    <source>
        <dbReference type="Proteomes" id="UP000007305"/>
    </source>
</evidence>
<dbReference type="InParanoid" id="A0A804N2I8"/>
<evidence type="ECO:0000256" key="1">
    <source>
        <dbReference type="SAM" id="MobiDB-lite"/>
    </source>
</evidence>
<proteinExistence type="predicted"/>
<feature type="region of interest" description="Disordered" evidence="1">
    <location>
        <begin position="209"/>
        <end position="238"/>
    </location>
</feature>
<reference evidence="2" key="2">
    <citation type="submission" date="2019-07" db="EMBL/GenBank/DDBJ databases">
        <authorList>
            <person name="Seetharam A."/>
            <person name="Woodhouse M."/>
            <person name="Cannon E."/>
        </authorList>
    </citation>
    <scope>NUCLEOTIDE SEQUENCE [LARGE SCALE GENOMIC DNA]</scope>
    <source>
        <strain evidence="2">cv. B73</strain>
    </source>
</reference>
<dbReference type="Gramene" id="Zm00001eb129830_T001">
    <property type="protein sequence ID" value="Zm00001eb129830_P001"/>
    <property type="gene ID" value="Zm00001eb129830"/>
</dbReference>
<dbReference type="PANTHER" id="PTHR34451">
    <property type="entry name" value="PHD FINGER FAMILY PROTEIN"/>
    <property type="match status" value="1"/>
</dbReference>
<reference evidence="3" key="1">
    <citation type="submission" date="2015-12" db="EMBL/GenBank/DDBJ databases">
        <title>Update maize B73 reference genome by single molecule sequencing technologies.</title>
        <authorList>
            <consortium name="Maize Genome Sequencing Project"/>
            <person name="Ware D."/>
        </authorList>
    </citation>
    <scope>NUCLEOTIDE SEQUENCE [LARGE SCALE GENOMIC DNA]</scope>
    <source>
        <strain evidence="3">cv. B73</strain>
    </source>
</reference>
<keyword evidence="3" id="KW-1185">Reference proteome</keyword>
<name>A0A804N2I8_MAIZE</name>
<protein>
    <submittedName>
        <fullName evidence="2">Uncharacterized protein</fullName>
    </submittedName>
</protein>
<dbReference type="AlphaFoldDB" id="A0A804N2I8"/>
<dbReference type="Proteomes" id="UP000007305">
    <property type="component" value="Chromosome 3"/>
</dbReference>
<dbReference type="EnsemblPlants" id="Zm00001eb129830_T001">
    <property type="protein sequence ID" value="Zm00001eb129830_P001"/>
    <property type="gene ID" value="Zm00001eb129830"/>
</dbReference>
<organism evidence="2 3">
    <name type="scientific">Zea mays</name>
    <name type="common">Maize</name>
    <dbReference type="NCBI Taxonomy" id="4577"/>
    <lineage>
        <taxon>Eukaryota</taxon>
        <taxon>Viridiplantae</taxon>
        <taxon>Streptophyta</taxon>
        <taxon>Embryophyta</taxon>
        <taxon>Tracheophyta</taxon>
        <taxon>Spermatophyta</taxon>
        <taxon>Magnoliopsida</taxon>
        <taxon>Liliopsida</taxon>
        <taxon>Poales</taxon>
        <taxon>Poaceae</taxon>
        <taxon>PACMAD clade</taxon>
        <taxon>Panicoideae</taxon>
        <taxon>Andropogonodae</taxon>
        <taxon>Andropogoneae</taxon>
        <taxon>Tripsacinae</taxon>
        <taxon>Zea</taxon>
    </lineage>
</organism>
<accession>A0A804N2I8</accession>
<dbReference type="PANTHER" id="PTHR34451:SF18">
    <property type="entry name" value="OS01G0292300 PROTEIN"/>
    <property type="match status" value="1"/>
</dbReference>
<sequence>MAQVKGKNILTGPPMYPAPRSSPFGELHGCEGDGCASDQDTWPLHHVLRSGVHCRLCCSCILLSHRSLYCCRCFLLVTSPSCNYDNGDTLMAPPAPTVTCQVCHDAVAHLPCLYPPPTDGVFVCPPCTAAQNGRPFTYAPPCRQPLDERNARVLVLGAWIALALLQRHATAAREAAERLAMEARDARARAHDALIVAFDLDAEEDLSCVVPQPTENDLAASEEEEEEEEEDSEAETDEGEVMLVRRNVMPPLVTPTIDTGGSVVPLASAEAKHMPPLSQPKLLFDLNENAAENEIDDAQAEPMRHQALNSFNVKEVAMAAGAEATRASPSTPQTLQLFPITYQDIVPRTLQLFNDDDEEM</sequence>
<evidence type="ECO:0000313" key="2">
    <source>
        <dbReference type="EnsemblPlants" id="Zm00001eb129830_P001"/>
    </source>
</evidence>
<feature type="compositionally biased region" description="Acidic residues" evidence="1">
    <location>
        <begin position="220"/>
        <end position="238"/>
    </location>
</feature>
<dbReference type="FunCoup" id="A0A804N2I8">
    <property type="interactions" value="1220"/>
</dbReference>